<feature type="transmembrane region" description="Helical" evidence="2">
    <location>
        <begin position="108"/>
        <end position="126"/>
    </location>
</feature>
<keyword evidence="2" id="KW-0812">Transmembrane</keyword>
<gene>
    <name evidence="3" type="ORF">FOL47_011143</name>
</gene>
<feature type="transmembrane region" description="Helical" evidence="2">
    <location>
        <begin position="47"/>
        <end position="65"/>
    </location>
</feature>
<evidence type="ECO:0000313" key="3">
    <source>
        <dbReference type="EMBL" id="KAF4652333.1"/>
    </source>
</evidence>
<protein>
    <submittedName>
        <fullName evidence="3">Uncharacterized protein</fullName>
    </submittedName>
</protein>
<keyword evidence="2" id="KW-0472">Membrane</keyword>
<name>A0A7J6KYB7_PERCH</name>
<evidence type="ECO:0000256" key="2">
    <source>
        <dbReference type="SAM" id="Phobius"/>
    </source>
</evidence>
<feature type="transmembrane region" description="Helical" evidence="2">
    <location>
        <begin position="71"/>
        <end position="88"/>
    </location>
</feature>
<feature type="transmembrane region" description="Helical" evidence="2">
    <location>
        <begin position="12"/>
        <end position="35"/>
    </location>
</feature>
<accession>A0A7J6KYB7</accession>
<dbReference type="Proteomes" id="UP000591131">
    <property type="component" value="Unassembled WGS sequence"/>
</dbReference>
<feature type="region of interest" description="Disordered" evidence="1">
    <location>
        <begin position="392"/>
        <end position="419"/>
    </location>
</feature>
<dbReference type="AlphaFoldDB" id="A0A7J6KYB7"/>
<proteinExistence type="predicted"/>
<dbReference type="OrthoDB" id="10377695at2759"/>
<organism evidence="3 4">
    <name type="scientific">Perkinsus chesapeaki</name>
    <name type="common">Clam parasite</name>
    <name type="synonym">Perkinsus andrewsi</name>
    <dbReference type="NCBI Taxonomy" id="330153"/>
    <lineage>
        <taxon>Eukaryota</taxon>
        <taxon>Sar</taxon>
        <taxon>Alveolata</taxon>
        <taxon>Perkinsozoa</taxon>
        <taxon>Perkinsea</taxon>
        <taxon>Perkinsida</taxon>
        <taxon>Perkinsidae</taxon>
        <taxon>Perkinsus</taxon>
    </lineage>
</organism>
<evidence type="ECO:0000256" key="1">
    <source>
        <dbReference type="SAM" id="MobiDB-lite"/>
    </source>
</evidence>
<comment type="caution">
    <text evidence="3">The sequence shown here is derived from an EMBL/GenBank/DDBJ whole genome shotgun (WGS) entry which is preliminary data.</text>
</comment>
<sequence>MPSASSGGGSVSSISLVALGLLVLLGLGIFAWTSFVDLKPPRTVRNWMLSVLAVITFFEVYLYLADLASCQWFNFLAVTFVCNFWGLLDVIRTFPRIRDLDSWQSAKLTILLMLKTFVYCLCLAYHPNNAVLFMVTTFTNVWLLPIMFLVALPHGYEVTDGPRLDDSYTEDSKSSLHSFPSYVSYSRSISLEATEQQMCQRTNMANCFYRIMDHTDCTSFMTSTRALVRPVDPRPGSLYGLRTCGVSSTGQLFPRPQRTKNHLVKSMSSIMSSAWCHPKSRISCARNSDVNEITEGWTYDGGFDDITDIMEPWTITHKRLVNRGLYEGQNKWAAEGFDLLRPKHTDLPKRGKSPHWAVSEMGSKLDTLRTSAATKWSCGSAYDMHKPTAFTFMAPRKKPGPKPGSKKPLNATSQPDDDGYAPFHKLVSHPPLVPSSAVYATFSGMEMGSDTENARKRTIGALCNIIETTDLPQDEADAIMSVILKSMIKVPDPMRGDPRVFNCFEAWAQREMAKAKDKDRERYQAIVSALMEIYSKKLNRTYPKLIRDPGAEHAIFRSALMHYCATGDMSACLHDLQRKTRQWNMLPKRTNKKTKPEDALYDPVELYNWLYNVEMSSGSYSSGSMSSYEVDDNGDNNTQKKGLWSVRYSEVAAEWNRVLQQAVHPEKYPSKADPDELQRQVFLMGEEPWRITQFELVKILNSAASLPREEALRIELPEWFLDELTLWTPDKYEFEGYVNTLHKLPTFNVHRELFMRIQHCESESGSLEEMTDMINLLVRAHEQFAADPAAPKGTSYGEVNGLVFEPDRVRMWYNLFWCPSALKLRPHAVCRLSIAILLEFCSKNWRAARMPGGVANMAAEVLKNTASAKDAAWEGVYDRDKLVGIMRKQRALAKESKLDLDMW</sequence>
<keyword evidence="4" id="KW-1185">Reference proteome</keyword>
<evidence type="ECO:0000313" key="4">
    <source>
        <dbReference type="Proteomes" id="UP000591131"/>
    </source>
</evidence>
<keyword evidence="2" id="KW-1133">Transmembrane helix</keyword>
<dbReference type="EMBL" id="JAAPAO010000937">
    <property type="protein sequence ID" value="KAF4652333.1"/>
    <property type="molecule type" value="Genomic_DNA"/>
</dbReference>
<reference evidence="3 4" key="1">
    <citation type="submission" date="2020-04" db="EMBL/GenBank/DDBJ databases">
        <title>Perkinsus chesapeaki whole genome sequence.</title>
        <authorList>
            <person name="Bogema D.R."/>
        </authorList>
    </citation>
    <scope>NUCLEOTIDE SEQUENCE [LARGE SCALE GENOMIC DNA]</scope>
    <source>
        <strain evidence="3">ATCC PRA-425</strain>
    </source>
</reference>
<feature type="transmembrane region" description="Helical" evidence="2">
    <location>
        <begin position="132"/>
        <end position="152"/>
    </location>
</feature>